<organism evidence="2 3">
    <name type="scientific">Marasmius oreades</name>
    <name type="common">fairy-ring Marasmius</name>
    <dbReference type="NCBI Taxonomy" id="181124"/>
    <lineage>
        <taxon>Eukaryota</taxon>
        <taxon>Fungi</taxon>
        <taxon>Dikarya</taxon>
        <taxon>Basidiomycota</taxon>
        <taxon>Agaricomycotina</taxon>
        <taxon>Agaricomycetes</taxon>
        <taxon>Agaricomycetidae</taxon>
        <taxon>Agaricales</taxon>
        <taxon>Marasmiineae</taxon>
        <taxon>Marasmiaceae</taxon>
        <taxon>Marasmius</taxon>
    </lineage>
</organism>
<dbReference type="Proteomes" id="UP001049176">
    <property type="component" value="Chromosome 8"/>
</dbReference>
<dbReference type="GeneID" id="66081038"/>
<dbReference type="RefSeq" id="XP_043004385.1">
    <property type="nucleotide sequence ID" value="XM_043157020.1"/>
</dbReference>
<dbReference type="AlphaFoldDB" id="A0A9P7RQK5"/>
<sequence>MTTRVTRSRAKGVAAQAGEPVTQIKTETLDQELPSEVKPKERKGNGRKNISGKRKRDDSPTVKLESGDQEPYQSVPPSPKRRRKDSDGHGMVGSSESNEGRSGVAQHATVQSPRRSRTQARVLGRKRSNAIVHTPPRILRTSHMRPIVDELFRRREAWFTVDLEVVAPGGTAKNLNHVSFSSSSGVLGLQ</sequence>
<feature type="compositionally biased region" description="Basic residues" evidence="1">
    <location>
        <begin position="114"/>
        <end position="124"/>
    </location>
</feature>
<dbReference type="KEGG" id="more:E1B28_011963"/>
<accession>A0A9P7RQK5</accession>
<evidence type="ECO:0000256" key="1">
    <source>
        <dbReference type="SAM" id="MobiDB-lite"/>
    </source>
</evidence>
<comment type="caution">
    <text evidence="2">The sequence shown here is derived from an EMBL/GenBank/DDBJ whole genome shotgun (WGS) entry which is preliminary data.</text>
</comment>
<feature type="compositionally biased region" description="Basic residues" evidence="1">
    <location>
        <begin position="1"/>
        <end position="10"/>
    </location>
</feature>
<dbReference type="OrthoDB" id="10489614at2759"/>
<evidence type="ECO:0000313" key="3">
    <source>
        <dbReference type="Proteomes" id="UP001049176"/>
    </source>
</evidence>
<keyword evidence="3" id="KW-1185">Reference proteome</keyword>
<feature type="region of interest" description="Disordered" evidence="1">
    <location>
        <begin position="1"/>
        <end position="124"/>
    </location>
</feature>
<name>A0A9P7RQK5_9AGAR</name>
<feature type="compositionally biased region" description="Basic and acidic residues" evidence="1">
    <location>
        <begin position="35"/>
        <end position="44"/>
    </location>
</feature>
<dbReference type="EMBL" id="CM032188">
    <property type="protein sequence ID" value="KAG7087914.1"/>
    <property type="molecule type" value="Genomic_DNA"/>
</dbReference>
<protein>
    <submittedName>
        <fullName evidence="2">Uncharacterized protein</fullName>
    </submittedName>
</protein>
<evidence type="ECO:0000313" key="2">
    <source>
        <dbReference type="EMBL" id="KAG7087914.1"/>
    </source>
</evidence>
<gene>
    <name evidence="2" type="ORF">E1B28_011963</name>
</gene>
<reference evidence="2" key="1">
    <citation type="journal article" date="2021" name="Genome Biol. Evol.">
        <title>The assembled and annotated genome of the fairy-ring fungus Marasmius oreades.</title>
        <authorList>
            <person name="Hiltunen M."/>
            <person name="Ament-Velasquez S.L."/>
            <person name="Johannesson H."/>
        </authorList>
    </citation>
    <scope>NUCLEOTIDE SEQUENCE</scope>
    <source>
        <strain evidence="2">03SP1</strain>
    </source>
</reference>
<proteinExistence type="predicted"/>